<dbReference type="Proteomes" id="UP001176940">
    <property type="component" value="Unassembled WGS sequence"/>
</dbReference>
<proteinExistence type="predicted"/>
<sequence>MSELVVQCHFLYFSRVSALSPLVWLLYSSIDHLLQALEENNSRLNHEERAAVTVTHASEI</sequence>
<organism evidence="1 2">
    <name type="scientific">Ranitomeya imitator</name>
    <name type="common">mimic poison frog</name>
    <dbReference type="NCBI Taxonomy" id="111125"/>
    <lineage>
        <taxon>Eukaryota</taxon>
        <taxon>Metazoa</taxon>
        <taxon>Chordata</taxon>
        <taxon>Craniata</taxon>
        <taxon>Vertebrata</taxon>
        <taxon>Euteleostomi</taxon>
        <taxon>Amphibia</taxon>
        <taxon>Batrachia</taxon>
        <taxon>Anura</taxon>
        <taxon>Neobatrachia</taxon>
        <taxon>Hyloidea</taxon>
        <taxon>Dendrobatidae</taxon>
        <taxon>Dendrobatinae</taxon>
        <taxon>Ranitomeya</taxon>
    </lineage>
</organism>
<reference evidence="1" key="1">
    <citation type="submission" date="2023-07" db="EMBL/GenBank/DDBJ databases">
        <authorList>
            <person name="Stuckert A."/>
        </authorList>
    </citation>
    <scope>NUCLEOTIDE SEQUENCE</scope>
</reference>
<dbReference type="EMBL" id="CAUEEQ010046089">
    <property type="protein sequence ID" value="CAJ0958598.1"/>
    <property type="molecule type" value="Genomic_DNA"/>
</dbReference>
<accession>A0ABN9M8I0</accession>
<comment type="caution">
    <text evidence="1">The sequence shown here is derived from an EMBL/GenBank/DDBJ whole genome shotgun (WGS) entry which is preliminary data.</text>
</comment>
<protein>
    <submittedName>
        <fullName evidence="1">Uncharacterized protein</fullName>
    </submittedName>
</protein>
<gene>
    <name evidence="1" type="ORF">RIMI_LOCUS16470972</name>
</gene>
<evidence type="ECO:0000313" key="2">
    <source>
        <dbReference type="Proteomes" id="UP001176940"/>
    </source>
</evidence>
<name>A0ABN9M8I0_9NEOB</name>
<keyword evidence="2" id="KW-1185">Reference proteome</keyword>
<evidence type="ECO:0000313" key="1">
    <source>
        <dbReference type="EMBL" id="CAJ0958598.1"/>
    </source>
</evidence>